<keyword evidence="12" id="KW-0479">Metal-binding</keyword>
<evidence type="ECO:0000313" key="13">
    <source>
        <dbReference type="EMBL" id="TCT00944.1"/>
    </source>
</evidence>
<comment type="catalytic activity">
    <reaction evidence="11">
        <text>fluoride(in) = fluoride(out)</text>
        <dbReference type="Rhea" id="RHEA:76159"/>
        <dbReference type="ChEBI" id="CHEBI:17051"/>
    </reaction>
    <physiologicalReaction direction="left-to-right" evidence="11">
        <dbReference type="Rhea" id="RHEA:76160"/>
    </physiologicalReaction>
</comment>
<evidence type="ECO:0000256" key="6">
    <source>
        <dbReference type="ARBA" id="ARBA00023053"/>
    </source>
</evidence>
<proteinExistence type="inferred from homology"/>
<dbReference type="PANTHER" id="PTHR28259">
    <property type="entry name" value="FLUORIDE EXPORT PROTEIN 1-RELATED"/>
    <property type="match status" value="1"/>
</dbReference>
<dbReference type="GO" id="GO:0046872">
    <property type="term" value="F:metal ion binding"/>
    <property type="evidence" value="ECO:0007669"/>
    <property type="project" value="UniProtKB-KW"/>
</dbReference>
<reference evidence="13 14" key="1">
    <citation type="submission" date="2019-03" db="EMBL/GenBank/DDBJ databases">
        <title>Genomic Encyclopedia of Type Strains, Phase IV (KMG-IV): sequencing the most valuable type-strain genomes for metagenomic binning, comparative biology and taxonomic classification.</title>
        <authorList>
            <person name="Goeker M."/>
        </authorList>
    </citation>
    <scope>NUCLEOTIDE SEQUENCE [LARGE SCALE GENOMIC DNA]</scope>
    <source>
        <strain evidence="13 14">DSM 9035</strain>
    </source>
</reference>
<evidence type="ECO:0000256" key="11">
    <source>
        <dbReference type="ARBA" id="ARBA00035585"/>
    </source>
</evidence>
<evidence type="ECO:0000256" key="9">
    <source>
        <dbReference type="ARBA" id="ARBA00023303"/>
    </source>
</evidence>
<dbReference type="InterPro" id="IPR003691">
    <property type="entry name" value="FluC"/>
</dbReference>
<evidence type="ECO:0000256" key="3">
    <source>
        <dbReference type="ARBA" id="ARBA00022519"/>
    </source>
</evidence>
<name>A0A4R3LL51_9HYPH</name>
<keyword evidence="4 12" id="KW-0812">Transmembrane</keyword>
<dbReference type="AlphaFoldDB" id="A0A4R3LL51"/>
<comment type="function">
    <text evidence="12">Fluoride-specific ion channel. Important for reducing fluoride concentration in the cell, thus reducing its toxicity.</text>
</comment>
<keyword evidence="3" id="KW-0997">Cell inner membrane</keyword>
<feature type="binding site" evidence="12">
    <location>
        <position position="77"/>
    </location>
    <ligand>
        <name>Na(+)</name>
        <dbReference type="ChEBI" id="CHEBI:29101"/>
        <note>structural</note>
    </ligand>
</feature>
<keyword evidence="6 12" id="KW-0915">Sodium</keyword>
<protein>
    <recommendedName>
        <fullName evidence="12">Fluoride-specific ion channel FluC</fullName>
    </recommendedName>
</protein>
<accession>A0A4R3LL51</accession>
<dbReference type="OrthoDB" id="9806299at2"/>
<evidence type="ECO:0000256" key="8">
    <source>
        <dbReference type="ARBA" id="ARBA00023136"/>
    </source>
</evidence>
<keyword evidence="8 12" id="KW-0472">Membrane</keyword>
<dbReference type="GO" id="GO:0140114">
    <property type="term" value="P:cellular detoxification of fluoride"/>
    <property type="evidence" value="ECO:0007669"/>
    <property type="project" value="UniProtKB-UniRule"/>
</dbReference>
<keyword evidence="5 12" id="KW-1133">Transmembrane helix</keyword>
<comment type="similarity">
    <text evidence="10 12">Belongs to the fluoride channel Fluc/FEX (TC 1.A.43) family.</text>
</comment>
<keyword evidence="14" id="KW-1185">Reference proteome</keyword>
<evidence type="ECO:0000256" key="4">
    <source>
        <dbReference type="ARBA" id="ARBA00022692"/>
    </source>
</evidence>
<dbReference type="GO" id="GO:0005886">
    <property type="term" value="C:plasma membrane"/>
    <property type="evidence" value="ECO:0007669"/>
    <property type="project" value="UniProtKB-SubCell"/>
</dbReference>
<dbReference type="EMBL" id="SMAI01000020">
    <property type="protein sequence ID" value="TCT00944.1"/>
    <property type="molecule type" value="Genomic_DNA"/>
</dbReference>
<comment type="caution">
    <text evidence="13">The sequence shown here is derived from an EMBL/GenBank/DDBJ whole genome shotgun (WGS) entry which is preliminary data.</text>
</comment>
<feature type="binding site" evidence="12">
    <location>
        <position position="80"/>
    </location>
    <ligand>
        <name>Na(+)</name>
        <dbReference type="ChEBI" id="CHEBI:29101"/>
        <note>structural</note>
    </ligand>
</feature>
<evidence type="ECO:0000256" key="2">
    <source>
        <dbReference type="ARBA" id="ARBA00022475"/>
    </source>
</evidence>
<evidence type="ECO:0000256" key="7">
    <source>
        <dbReference type="ARBA" id="ARBA00023065"/>
    </source>
</evidence>
<dbReference type="GO" id="GO:0062054">
    <property type="term" value="F:fluoride channel activity"/>
    <property type="evidence" value="ECO:0007669"/>
    <property type="project" value="UniProtKB-UniRule"/>
</dbReference>
<evidence type="ECO:0000256" key="10">
    <source>
        <dbReference type="ARBA" id="ARBA00035120"/>
    </source>
</evidence>
<comment type="subcellular location">
    <subcellularLocation>
        <location evidence="1 12">Cell membrane</location>
        <topology evidence="1 12">Multi-pass membrane protein</topology>
    </subcellularLocation>
</comment>
<dbReference type="Pfam" id="PF02537">
    <property type="entry name" value="CRCB"/>
    <property type="match status" value="1"/>
</dbReference>
<dbReference type="PANTHER" id="PTHR28259:SF1">
    <property type="entry name" value="FLUORIDE EXPORT PROTEIN 1-RELATED"/>
    <property type="match status" value="1"/>
</dbReference>
<evidence type="ECO:0000256" key="5">
    <source>
        <dbReference type="ARBA" id="ARBA00022989"/>
    </source>
</evidence>
<keyword evidence="7 12" id="KW-0406">Ion transport</keyword>
<evidence type="ECO:0000256" key="12">
    <source>
        <dbReference type="HAMAP-Rule" id="MF_00454"/>
    </source>
</evidence>
<dbReference type="Proteomes" id="UP000294664">
    <property type="component" value="Unassembled WGS sequence"/>
</dbReference>
<sequence>MEAAVAVFLGAGVGGLLRHMANLAGVRFFGFTHFPYTTMVVNVTGCFMMGLFTALFVLKMGGIPQHVRLFLTTGMLGGFTTYSTFSLEFAVLVERGALTHAALYAFGTLGLCLVAIFAGLHLVRALT</sequence>
<dbReference type="NCBIfam" id="NF010794">
    <property type="entry name" value="PRK14198.1"/>
    <property type="match status" value="1"/>
</dbReference>
<comment type="activity regulation">
    <text evidence="12">Na(+) is not transported, but it plays an essential structural role and its presence is essential for fluoride channel function.</text>
</comment>
<feature type="transmembrane region" description="Helical" evidence="12">
    <location>
        <begin position="70"/>
        <end position="91"/>
    </location>
</feature>
<keyword evidence="9 12" id="KW-0407">Ion channel</keyword>
<feature type="transmembrane region" description="Helical" evidence="12">
    <location>
        <begin position="103"/>
        <end position="123"/>
    </location>
</feature>
<evidence type="ECO:0000256" key="1">
    <source>
        <dbReference type="ARBA" id="ARBA00004651"/>
    </source>
</evidence>
<keyword evidence="2 12" id="KW-1003">Cell membrane</keyword>
<dbReference type="NCBIfam" id="TIGR00494">
    <property type="entry name" value="crcB"/>
    <property type="match status" value="1"/>
</dbReference>
<feature type="transmembrane region" description="Helical" evidence="12">
    <location>
        <begin position="39"/>
        <end position="58"/>
    </location>
</feature>
<dbReference type="HAMAP" id="MF_00454">
    <property type="entry name" value="FluC"/>
    <property type="match status" value="1"/>
</dbReference>
<dbReference type="RefSeq" id="WP_132035689.1">
    <property type="nucleotide sequence ID" value="NZ_SMAI01000020.1"/>
</dbReference>
<keyword evidence="12" id="KW-0813">Transport</keyword>
<gene>
    <name evidence="12" type="primary">fluC</name>
    <name evidence="12" type="synonym">crcB</name>
    <name evidence="13" type="ORF">EDC64_12031</name>
</gene>
<evidence type="ECO:0000313" key="14">
    <source>
        <dbReference type="Proteomes" id="UP000294664"/>
    </source>
</evidence>
<organism evidence="13 14">
    <name type="scientific">Aquabacter spiritensis</name>
    <dbReference type="NCBI Taxonomy" id="933073"/>
    <lineage>
        <taxon>Bacteria</taxon>
        <taxon>Pseudomonadati</taxon>
        <taxon>Pseudomonadota</taxon>
        <taxon>Alphaproteobacteria</taxon>
        <taxon>Hyphomicrobiales</taxon>
        <taxon>Xanthobacteraceae</taxon>
        <taxon>Aquabacter</taxon>
    </lineage>
</organism>